<dbReference type="AlphaFoldDB" id="Q54536"/>
<protein>
    <submittedName>
        <fullName evidence="2">Emml protein</fullName>
    </submittedName>
</protein>
<dbReference type="PIR" id="S60797">
    <property type="entry name" value="S60797"/>
</dbReference>
<reference evidence="2" key="3">
    <citation type="submission" date="1994-07" db="EMBL/GenBank/DDBJ databases">
        <authorList>
            <person name="Whatmore A. M."/>
        </authorList>
    </citation>
    <scope>NUCLEOTIDE SEQUENCE</scope>
    <source>
        <strain evidence="2">M type 17</strain>
    </source>
</reference>
<evidence type="ECO:0000313" key="2">
    <source>
        <dbReference type="EMBL" id="AAA99548.1"/>
    </source>
</evidence>
<dbReference type="EMBL" id="U11932">
    <property type="protein sequence ID" value="AAA99548.1"/>
    <property type="molecule type" value="Genomic_DNA"/>
</dbReference>
<feature type="non-terminal residue" evidence="2">
    <location>
        <position position="1"/>
    </location>
</feature>
<name>Q54536_STRPY</name>
<reference evidence="2" key="1">
    <citation type="thesis" date="1993" institute="Microbiology" country="University of Newcastle Upon Tyne">
        <title>Sequence Analysis of the Emm-Like Gene Family of Streptococcus Pyogenes.</title>
        <authorList>
            <person name="Whatmore A.M."/>
        </authorList>
    </citation>
    <scope>NUCLEOTIDE SEQUENCE</scope>
    <source>
        <strain evidence="2">M type 17</strain>
    </source>
</reference>
<dbReference type="InterPro" id="IPR005877">
    <property type="entry name" value="YSIRK_signal_dom"/>
</dbReference>
<reference evidence="2" key="2">
    <citation type="journal article" date="1994" name="Mol. Microbiol.">
        <title>Non-congruent relationships between variation in emm gene sequences and the population genetic structure of group A streptococci.</title>
        <authorList>
            <person name="Whatmore A.M."/>
            <person name="Kapur V."/>
            <person name="Sullivan D.J."/>
            <person name="Musser J.M."/>
            <person name="Kehoe M.A."/>
        </authorList>
    </citation>
    <scope>NUCLEOTIDE SEQUENCE</scope>
    <source>
        <strain evidence="2">M type 17</strain>
    </source>
</reference>
<feature type="non-terminal residue" evidence="2">
    <location>
        <position position="68"/>
    </location>
</feature>
<evidence type="ECO:0000256" key="1">
    <source>
        <dbReference type="ARBA" id="ARBA00022729"/>
    </source>
</evidence>
<dbReference type="NCBIfam" id="TIGR01168">
    <property type="entry name" value="YSIRK_signal"/>
    <property type="match status" value="1"/>
</dbReference>
<accession>Q54536</accession>
<proteinExistence type="predicted"/>
<keyword evidence="1" id="KW-0732">Signal</keyword>
<organism evidence="2">
    <name type="scientific">Streptococcus pyogenes</name>
    <dbReference type="NCBI Taxonomy" id="1314"/>
    <lineage>
        <taxon>Bacteria</taxon>
        <taxon>Bacillati</taxon>
        <taxon>Bacillota</taxon>
        <taxon>Bacilli</taxon>
        <taxon>Lactobacillales</taxon>
        <taxon>Streptococcaceae</taxon>
        <taxon>Streptococcus</taxon>
    </lineage>
</organism>
<sequence length="68" mass="7447">KLKTGTASVAVALTVLGAGLASQTEVKADRLTRSDLRNPDLVLEKYDKIDTENHVLKGANERLKQEKE</sequence>
<gene>
    <name evidence="2" type="primary">emml</name>
</gene>